<evidence type="ECO:0000256" key="2">
    <source>
        <dbReference type="SAM" id="MobiDB-lite"/>
    </source>
</evidence>
<proteinExistence type="inferred from homology"/>
<dbReference type="PANTHER" id="PTHR33392">
    <property type="entry name" value="POLYISOPRENYL-TEICHOIC ACID--PEPTIDOGLYCAN TEICHOIC ACID TRANSFERASE TAGU"/>
    <property type="match status" value="1"/>
</dbReference>
<dbReference type="InterPro" id="IPR004474">
    <property type="entry name" value="LytR_CpsA_psr"/>
</dbReference>
<feature type="region of interest" description="Disordered" evidence="2">
    <location>
        <begin position="1"/>
        <end position="40"/>
    </location>
</feature>
<evidence type="ECO:0000256" key="1">
    <source>
        <dbReference type="ARBA" id="ARBA00006068"/>
    </source>
</evidence>
<gene>
    <name evidence="5" type="ORF">RDV89_06415</name>
</gene>
<keyword evidence="3" id="KW-1133">Transmembrane helix</keyword>
<protein>
    <submittedName>
        <fullName evidence="5">LCP family protein</fullName>
    </submittedName>
</protein>
<dbReference type="InterPro" id="IPR050922">
    <property type="entry name" value="LytR/CpsA/Psr_CW_biosynth"/>
</dbReference>
<feature type="compositionally biased region" description="Low complexity" evidence="2">
    <location>
        <begin position="501"/>
        <end position="512"/>
    </location>
</feature>
<feature type="domain" description="Cell envelope-related transcriptional attenuator" evidence="4">
    <location>
        <begin position="223"/>
        <end position="403"/>
    </location>
</feature>
<comment type="caution">
    <text evidence="5">The sequence shown here is derived from an EMBL/GenBank/DDBJ whole genome shotgun (WGS) entry which is preliminary data.</text>
</comment>
<feature type="compositionally biased region" description="Gly residues" evidence="2">
    <location>
        <begin position="491"/>
        <end position="500"/>
    </location>
</feature>
<evidence type="ECO:0000313" key="6">
    <source>
        <dbReference type="Proteomes" id="UP001268542"/>
    </source>
</evidence>
<organism evidence="5 6">
    <name type="scientific">Nocardioides imazamoxiresistens</name>
    <dbReference type="NCBI Taxonomy" id="3231893"/>
    <lineage>
        <taxon>Bacteria</taxon>
        <taxon>Bacillati</taxon>
        <taxon>Actinomycetota</taxon>
        <taxon>Actinomycetes</taxon>
        <taxon>Propionibacteriales</taxon>
        <taxon>Nocardioidaceae</taxon>
        <taxon>Nocardioides</taxon>
    </lineage>
</organism>
<dbReference type="Pfam" id="PF03816">
    <property type="entry name" value="LytR_cpsA_psr"/>
    <property type="match status" value="1"/>
</dbReference>
<accession>A0ABU3PU23</accession>
<keyword evidence="6" id="KW-1185">Reference proteome</keyword>
<reference evidence="5 6" key="1">
    <citation type="submission" date="2023-08" db="EMBL/GenBank/DDBJ databases">
        <title>Nocardioides seae sp. nov., a bacterium isolated from a soil.</title>
        <authorList>
            <person name="Wang X."/>
        </authorList>
    </citation>
    <scope>NUCLEOTIDE SEQUENCE [LARGE SCALE GENOMIC DNA]</scope>
    <source>
        <strain evidence="5 6">YZH12</strain>
    </source>
</reference>
<dbReference type="Proteomes" id="UP001268542">
    <property type="component" value="Unassembled WGS sequence"/>
</dbReference>
<feature type="transmembrane region" description="Helical" evidence="3">
    <location>
        <begin position="123"/>
        <end position="146"/>
    </location>
</feature>
<feature type="region of interest" description="Disordered" evidence="2">
    <location>
        <begin position="477"/>
        <end position="546"/>
    </location>
</feature>
<feature type="compositionally biased region" description="Pro residues" evidence="2">
    <location>
        <begin position="1"/>
        <end position="13"/>
    </location>
</feature>
<dbReference type="EMBL" id="JAVYII010000002">
    <property type="protein sequence ID" value="MDT9592691.1"/>
    <property type="molecule type" value="Genomic_DNA"/>
</dbReference>
<sequence>MPPSDLGAPPRPTDPTVDPAVDRPVDPAGRPVRAPVRAPRAVRTGADADTRAGRVRMRRAVALLLMTLVLPGSAQVAAGNRTLGRIVLRTWLGLLAVVGLVALVGAVWHGVLLSLAFSMFSLGVVRLVLIGLALGWAALFVDAWRLANPRSLRRNQRLALVAVNGLVCFSVVGGLLFGAHLVTAQRDLVSAISGDGVATDPTHGRYNVLLVGADAGEGRIGMRSDSMTLASIDEETGETVLVSLPRNLQNFPFREGSVLDDEFPDGFDCDGCYLNGVATWATDHPELFGSSREASEDELFELGMDATVSAVEGVTDLSVNYWAVVDMNGFRDLVDAFGGVEVDVRGRIPIGGVGAPVTGYIEAGEQTLNGYEALWFSRSRADSDDYSRMARQKCMMTALLAQLDPASLVTRFGEIAQAGSAMLATSIPAGELDRFAQLGIEARNHPVSSVSIVPPAVNTADPDMEVVHQLIADAVAGSTEREGGATEQAAGGSGGSGGSDGSAADGSAEGAQVDAGAADEVVTGGSVGSRDEGYAANDSEDVSSSC</sequence>
<feature type="transmembrane region" description="Helical" evidence="3">
    <location>
        <begin position="158"/>
        <end position="182"/>
    </location>
</feature>
<feature type="transmembrane region" description="Helical" evidence="3">
    <location>
        <begin position="91"/>
        <end position="117"/>
    </location>
</feature>
<evidence type="ECO:0000313" key="5">
    <source>
        <dbReference type="EMBL" id="MDT9592691.1"/>
    </source>
</evidence>
<keyword evidence="3" id="KW-0812">Transmembrane</keyword>
<evidence type="ECO:0000256" key="3">
    <source>
        <dbReference type="SAM" id="Phobius"/>
    </source>
</evidence>
<dbReference type="PANTHER" id="PTHR33392:SF6">
    <property type="entry name" value="POLYISOPRENYL-TEICHOIC ACID--PEPTIDOGLYCAN TEICHOIC ACID TRANSFERASE TAGU"/>
    <property type="match status" value="1"/>
</dbReference>
<feature type="compositionally biased region" description="Low complexity" evidence="2">
    <location>
        <begin position="26"/>
        <end position="40"/>
    </location>
</feature>
<dbReference type="Gene3D" id="3.40.630.190">
    <property type="entry name" value="LCP protein"/>
    <property type="match status" value="1"/>
</dbReference>
<dbReference type="RefSeq" id="WP_315732113.1">
    <property type="nucleotide sequence ID" value="NZ_JAVYII010000002.1"/>
</dbReference>
<dbReference type="NCBIfam" id="TIGR00350">
    <property type="entry name" value="lytR_cpsA_psr"/>
    <property type="match status" value="1"/>
</dbReference>
<comment type="similarity">
    <text evidence="1">Belongs to the LytR/CpsA/Psr (LCP) family.</text>
</comment>
<name>A0ABU3PU23_9ACTN</name>
<evidence type="ECO:0000259" key="4">
    <source>
        <dbReference type="Pfam" id="PF03816"/>
    </source>
</evidence>
<feature type="transmembrane region" description="Helical" evidence="3">
    <location>
        <begin position="60"/>
        <end position="79"/>
    </location>
</feature>
<keyword evidence="3" id="KW-0472">Membrane</keyword>